<evidence type="ECO:0000313" key="3">
    <source>
        <dbReference type="Proteomes" id="UP001596101"/>
    </source>
</evidence>
<keyword evidence="1" id="KW-0812">Transmembrane</keyword>
<dbReference type="RefSeq" id="WP_379752086.1">
    <property type="nucleotide sequence ID" value="NZ_JBHSMR010000008.1"/>
</dbReference>
<dbReference type="Pfam" id="PF07963">
    <property type="entry name" value="N_methyl"/>
    <property type="match status" value="1"/>
</dbReference>
<protein>
    <submittedName>
        <fullName evidence="2">Tfp pilus assembly protein FimT/FimU</fullName>
    </submittedName>
</protein>
<name>A0ABW0MKC1_9BURK</name>
<feature type="transmembrane region" description="Helical" evidence="1">
    <location>
        <begin position="12"/>
        <end position="34"/>
    </location>
</feature>
<accession>A0ABW0MKC1</accession>
<dbReference type="EMBL" id="JBHSMR010000008">
    <property type="protein sequence ID" value="MFC5477443.1"/>
    <property type="molecule type" value="Genomic_DNA"/>
</dbReference>
<dbReference type="NCBIfam" id="TIGR02532">
    <property type="entry name" value="IV_pilin_GFxxxE"/>
    <property type="match status" value="1"/>
</dbReference>
<dbReference type="InterPro" id="IPR045584">
    <property type="entry name" value="Pilin-like"/>
</dbReference>
<evidence type="ECO:0000313" key="2">
    <source>
        <dbReference type="EMBL" id="MFC5477443.1"/>
    </source>
</evidence>
<keyword evidence="3" id="KW-1185">Reference proteome</keyword>
<proteinExistence type="predicted"/>
<reference evidence="3" key="1">
    <citation type="journal article" date="2019" name="Int. J. Syst. Evol. Microbiol.">
        <title>The Global Catalogue of Microorganisms (GCM) 10K type strain sequencing project: providing services to taxonomists for standard genome sequencing and annotation.</title>
        <authorList>
            <consortium name="The Broad Institute Genomics Platform"/>
            <consortium name="The Broad Institute Genome Sequencing Center for Infectious Disease"/>
            <person name="Wu L."/>
            <person name="Ma J."/>
        </authorList>
    </citation>
    <scope>NUCLEOTIDE SEQUENCE [LARGE SCALE GENOMIC DNA]</scope>
    <source>
        <strain evidence="3">CCUG 43111</strain>
    </source>
</reference>
<keyword evidence="1" id="KW-1133">Transmembrane helix</keyword>
<dbReference type="InterPro" id="IPR012902">
    <property type="entry name" value="N_methyl_site"/>
</dbReference>
<organism evidence="2 3">
    <name type="scientific">Massilia suwonensis</name>
    <dbReference type="NCBI Taxonomy" id="648895"/>
    <lineage>
        <taxon>Bacteria</taxon>
        <taxon>Pseudomonadati</taxon>
        <taxon>Pseudomonadota</taxon>
        <taxon>Betaproteobacteria</taxon>
        <taxon>Burkholderiales</taxon>
        <taxon>Oxalobacteraceae</taxon>
        <taxon>Telluria group</taxon>
        <taxon>Massilia</taxon>
    </lineage>
</organism>
<sequence>MGVLVATTRRQTGVTLAEMLIVVAVVAVAASLAIPKADPQAAFAADAAAGEIARALRFAQREAIRTGTYQQVSVDPATQVLRVYQPATSGSTTTAHPVDKRDYQISFAANAMPRATIVSAVFKYEGGPTTNFASFGPDGAPSYVDTSKLSQLWTLLSGTKDVDPLKEDGLITIRYGNIERVVRVAPVTGRVTL</sequence>
<dbReference type="Proteomes" id="UP001596101">
    <property type="component" value="Unassembled WGS sequence"/>
</dbReference>
<dbReference type="Gene3D" id="3.30.700.10">
    <property type="entry name" value="Glycoprotein, Type 4 Pilin"/>
    <property type="match status" value="1"/>
</dbReference>
<evidence type="ECO:0000256" key="1">
    <source>
        <dbReference type="SAM" id="Phobius"/>
    </source>
</evidence>
<gene>
    <name evidence="2" type="ORF">ACFPQ5_04540</name>
</gene>
<keyword evidence="1" id="KW-0472">Membrane</keyword>
<dbReference type="SUPFAM" id="SSF54523">
    <property type="entry name" value="Pili subunits"/>
    <property type="match status" value="1"/>
</dbReference>
<comment type="caution">
    <text evidence="2">The sequence shown here is derived from an EMBL/GenBank/DDBJ whole genome shotgun (WGS) entry which is preliminary data.</text>
</comment>